<dbReference type="Proteomes" id="UP001190700">
    <property type="component" value="Unassembled WGS sequence"/>
</dbReference>
<accession>A0AAE0FFZ9</accession>
<proteinExistence type="predicted"/>
<evidence type="ECO:0000313" key="2">
    <source>
        <dbReference type="Proteomes" id="UP001190700"/>
    </source>
</evidence>
<gene>
    <name evidence="1" type="ORF">CYMTET_32146</name>
</gene>
<evidence type="ECO:0000313" key="1">
    <source>
        <dbReference type="EMBL" id="KAK3258825.1"/>
    </source>
</evidence>
<dbReference type="EMBL" id="LGRX02019239">
    <property type="protein sequence ID" value="KAK3258825.1"/>
    <property type="molecule type" value="Genomic_DNA"/>
</dbReference>
<comment type="caution">
    <text evidence="1">The sequence shown here is derived from an EMBL/GenBank/DDBJ whole genome shotgun (WGS) entry which is preliminary data.</text>
</comment>
<sequence>MRRGGFSFWANQLMHLHITRLELEAGYNTSWEGPIARGLKLERHHVPHRCLPVGELLLAKAKQATVVAQQPKLAQGSKAGVYWPIDDAWHSGTFGKTIADGLSHNTYEDGDEEHLNIDKTKYTGGTATGERLGCMKLMSRGRGTRKLQLGLEAASRGNTSATTFN</sequence>
<name>A0AAE0FFZ9_9CHLO</name>
<reference evidence="1 2" key="1">
    <citation type="journal article" date="2015" name="Genome Biol. Evol.">
        <title>Comparative Genomics of a Bacterivorous Green Alga Reveals Evolutionary Causalities and Consequences of Phago-Mixotrophic Mode of Nutrition.</title>
        <authorList>
            <person name="Burns J.A."/>
            <person name="Paasch A."/>
            <person name="Narechania A."/>
            <person name="Kim E."/>
        </authorList>
    </citation>
    <scope>NUCLEOTIDE SEQUENCE [LARGE SCALE GENOMIC DNA]</scope>
    <source>
        <strain evidence="1 2">PLY_AMNH</strain>
    </source>
</reference>
<organism evidence="1 2">
    <name type="scientific">Cymbomonas tetramitiformis</name>
    <dbReference type="NCBI Taxonomy" id="36881"/>
    <lineage>
        <taxon>Eukaryota</taxon>
        <taxon>Viridiplantae</taxon>
        <taxon>Chlorophyta</taxon>
        <taxon>Pyramimonadophyceae</taxon>
        <taxon>Pyramimonadales</taxon>
        <taxon>Pyramimonadaceae</taxon>
        <taxon>Cymbomonas</taxon>
    </lineage>
</organism>
<protein>
    <submittedName>
        <fullName evidence="1">Uncharacterized protein</fullName>
    </submittedName>
</protein>
<keyword evidence="2" id="KW-1185">Reference proteome</keyword>
<dbReference type="AlphaFoldDB" id="A0AAE0FFZ9"/>